<proteinExistence type="predicted"/>
<gene>
    <name evidence="2" type="primary">B3GALT5</name>
</gene>
<protein>
    <submittedName>
        <fullName evidence="2">Beta-1,3-galactosyltransferase 5 isoform X2</fullName>
    </submittedName>
</protein>
<accession>A0AC58PG89</accession>
<sequence>MLCGGDRSAPPGPSSSGDGGDAALRSPECRAHGDGGVEFNEDEDLRKCHIPVFVAASCRASEVAVGDERHGEEVLPQLEEVAAAGRSTCAPEDAGLRAGRRLCRGCTASGPLLLC</sequence>
<dbReference type="RefSeq" id="XP_074209051.1">
    <property type="nucleotide sequence ID" value="XM_074352950.1"/>
</dbReference>
<dbReference type="Proteomes" id="UP001732780">
    <property type="component" value="Chromosome 1"/>
</dbReference>
<evidence type="ECO:0000313" key="1">
    <source>
        <dbReference type="Proteomes" id="UP001732780"/>
    </source>
</evidence>
<organism evidence="1 2">
    <name type="scientific">Camelus bactrianus</name>
    <name type="common">Bactrian camel</name>
    <dbReference type="NCBI Taxonomy" id="9837"/>
    <lineage>
        <taxon>Eukaryota</taxon>
        <taxon>Metazoa</taxon>
        <taxon>Chordata</taxon>
        <taxon>Craniata</taxon>
        <taxon>Vertebrata</taxon>
        <taxon>Euteleostomi</taxon>
        <taxon>Mammalia</taxon>
        <taxon>Eutheria</taxon>
        <taxon>Laurasiatheria</taxon>
        <taxon>Artiodactyla</taxon>
        <taxon>Tylopoda</taxon>
        <taxon>Camelidae</taxon>
        <taxon>Camelus</taxon>
    </lineage>
</organism>
<name>A0AC58PG89_CAMBA</name>
<reference evidence="2" key="1">
    <citation type="submission" date="2025-08" db="UniProtKB">
        <authorList>
            <consortium name="RefSeq"/>
        </authorList>
    </citation>
    <scope>IDENTIFICATION</scope>
    <source>
        <tissue evidence="2">Blood</tissue>
    </source>
</reference>
<evidence type="ECO:0000313" key="2">
    <source>
        <dbReference type="RefSeq" id="XP_074209051.1"/>
    </source>
</evidence>
<keyword evidence="1" id="KW-1185">Reference proteome</keyword>